<evidence type="ECO:0000256" key="2">
    <source>
        <dbReference type="ARBA" id="ARBA00023125"/>
    </source>
</evidence>
<dbReference type="RefSeq" id="WP_169399302.1">
    <property type="nucleotide sequence ID" value="NZ_BAAAJH010000012.1"/>
</dbReference>
<evidence type="ECO:0000313" key="5">
    <source>
        <dbReference type="EMBL" id="NMH81262.1"/>
    </source>
</evidence>
<protein>
    <submittedName>
        <fullName evidence="5">Helix-turn-helix transcriptional regulator</fullName>
    </submittedName>
</protein>
<comment type="caution">
    <text evidence="5">The sequence shown here is derived from an EMBL/GenBank/DDBJ whole genome shotgun (WGS) entry which is preliminary data.</text>
</comment>
<proteinExistence type="predicted"/>
<keyword evidence="3" id="KW-0804">Transcription</keyword>
<dbReference type="InterPro" id="IPR001845">
    <property type="entry name" value="HTH_ArsR_DNA-bd_dom"/>
</dbReference>
<dbReference type="PANTHER" id="PTHR33154">
    <property type="entry name" value="TRANSCRIPTIONAL REGULATOR, ARSR FAMILY"/>
    <property type="match status" value="1"/>
</dbReference>
<sequence length="108" mass="11648">MSPSAAVQTAHSHPEQAEIRIEQVLQALGDPVRLQIVRALALATDGLACGAVPLPVTNSTRTHHMRILREAGVVTMRAEGTRRISTLRRADLDTLYPGLLDAVLDAPH</sequence>
<name>A0ABX1RMR2_9PSEU</name>
<organism evidence="5 6">
    <name type="scientific">Pseudonocardia xinjiangensis</name>
    <dbReference type="NCBI Taxonomy" id="75289"/>
    <lineage>
        <taxon>Bacteria</taxon>
        <taxon>Bacillati</taxon>
        <taxon>Actinomycetota</taxon>
        <taxon>Actinomycetes</taxon>
        <taxon>Pseudonocardiales</taxon>
        <taxon>Pseudonocardiaceae</taxon>
        <taxon>Pseudonocardia</taxon>
    </lineage>
</organism>
<evidence type="ECO:0000259" key="4">
    <source>
        <dbReference type="PROSITE" id="PS50987"/>
    </source>
</evidence>
<dbReference type="CDD" id="cd00090">
    <property type="entry name" value="HTH_ARSR"/>
    <property type="match status" value="1"/>
</dbReference>
<dbReference type="PRINTS" id="PR00778">
    <property type="entry name" value="HTHARSR"/>
</dbReference>
<dbReference type="PANTHER" id="PTHR33154:SF12">
    <property type="entry name" value="TRANSCRIPTIONAL REGULATORY PROTEIN"/>
    <property type="match status" value="1"/>
</dbReference>
<accession>A0ABX1RMR2</accession>
<dbReference type="EMBL" id="JAAXKY010000138">
    <property type="protein sequence ID" value="NMH81262.1"/>
    <property type="molecule type" value="Genomic_DNA"/>
</dbReference>
<reference evidence="5 6" key="1">
    <citation type="submission" date="2020-04" db="EMBL/GenBank/DDBJ databases">
        <authorList>
            <person name="Klaysubun C."/>
            <person name="Duangmal K."/>
            <person name="Lipun K."/>
        </authorList>
    </citation>
    <scope>NUCLEOTIDE SEQUENCE [LARGE SCALE GENOMIC DNA]</scope>
    <source>
        <strain evidence="5 6">JCM 11839</strain>
    </source>
</reference>
<dbReference type="Gene3D" id="1.10.10.10">
    <property type="entry name" value="Winged helix-like DNA-binding domain superfamily/Winged helix DNA-binding domain"/>
    <property type="match status" value="1"/>
</dbReference>
<dbReference type="InterPro" id="IPR036388">
    <property type="entry name" value="WH-like_DNA-bd_sf"/>
</dbReference>
<keyword evidence="6" id="KW-1185">Reference proteome</keyword>
<dbReference type="PROSITE" id="PS50987">
    <property type="entry name" value="HTH_ARSR_2"/>
    <property type="match status" value="1"/>
</dbReference>
<dbReference type="SUPFAM" id="SSF46785">
    <property type="entry name" value="Winged helix' DNA-binding domain"/>
    <property type="match status" value="1"/>
</dbReference>
<dbReference type="InterPro" id="IPR036390">
    <property type="entry name" value="WH_DNA-bd_sf"/>
</dbReference>
<dbReference type="InterPro" id="IPR011991">
    <property type="entry name" value="ArsR-like_HTH"/>
</dbReference>
<dbReference type="Pfam" id="PF12840">
    <property type="entry name" value="HTH_20"/>
    <property type="match status" value="1"/>
</dbReference>
<evidence type="ECO:0000256" key="3">
    <source>
        <dbReference type="ARBA" id="ARBA00023163"/>
    </source>
</evidence>
<keyword evidence="1" id="KW-0805">Transcription regulation</keyword>
<keyword evidence="2" id="KW-0238">DNA-binding</keyword>
<dbReference type="InterPro" id="IPR051081">
    <property type="entry name" value="HTH_MetalResp_TranReg"/>
</dbReference>
<feature type="domain" description="HTH arsR-type" evidence="4">
    <location>
        <begin position="13"/>
        <end position="107"/>
    </location>
</feature>
<dbReference type="SMART" id="SM00418">
    <property type="entry name" value="HTH_ARSR"/>
    <property type="match status" value="1"/>
</dbReference>
<dbReference type="Proteomes" id="UP001296706">
    <property type="component" value="Unassembled WGS sequence"/>
</dbReference>
<gene>
    <name evidence="5" type="ORF">HF577_29725</name>
</gene>
<evidence type="ECO:0000256" key="1">
    <source>
        <dbReference type="ARBA" id="ARBA00023015"/>
    </source>
</evidence>
<evidence type="ECO:0000313" key="6">
    <source>
        <dbReference type="Proteomes" id="UP001296706"/>
    </source>
</evidence>